<name>A0A1S4C0A9_TOBAC</name>
<evidence type="ECO:0000313" key="2">
    <source>
        <dbReference type="RefSeq" id="XP_016494513.1"/>
    </source>
</evidence>
<evidence type="ECO:0000259" key="1">
    <source>
        <dbReference type="Pfam" id="PF02737"/>
    </source>
</evidence>
<dbReference type="PaxDb" id="4097-A0A1S4C0A9"/>
<dbReference type="PANTHER" id="PTHR48075">
    <property type="entry name" value="3-HYDROXYACYL-COA DEHYDROGENASE FAMILY PROTEIN"/>
    <property type="match status" value="1"/>
</dbReference>
<reference evidence="2" key="1">
    <citation type="submission" date="2025-08" db="UniProtKB">
        <authorList>
            <consortium name="RefSeq"/>
        </authorList>
    </citation>
    <scope>IDENTIFICATION</scope>
</reference>
<protein>
    <submittedName>
        <fullName evidence="2">Probable 3-hydroxyacyl-CoA dehydrogenase F54C8.1</fullName>
    </submittedName>
</protein>
<dbReference type="SUPFAM" id="SSF51735">
    <property type="entry name" value="NAD(P)-binding Rossmann-fold domains"/>
    <property type="match status" value="1"/>
</dbReference>
<dbReference type="GO" id="GO:0006631">
    <property type="term" value="P:fatty acid metabolic process"/>
    <property type="evidence" value="ECO:0007669"/>
    <property type="project" value="InterPro"/>
</dbReference>
<sequence length="76" mass="8005">MANITSIGVIGAGQMGSGIAQLAAVNGIDVWLYDTDSEALIKAQNSISNIIQRLLSKGQLSQEKSADAVRRLRCSS</sequence>
<dbReference type="KEGG" id="nta:107813729"/>
<dbReference type="GO" id="GO:0070403">
    <property type="term" value="F:NAD+ binding"/>
    <property type="evidence" value="ECO:0007669"/>
    <property type="project" value="InterPro"/>
</dbReference>
<dbReference type="OrthoDB" id="1725766at2759"/>
<dbReference type="InterPro" id="IPR036291">
    <property type="entry name" value="NAD(P)-bd_dom_sf"/>
</dbReference>
<dbReference type="AlphaFoldDB" id="A0A1S4C0A9"/>
<dbReference type="Pfam" id="PF02737">
    <property type="entry name" value="3HCDH_N"/>
    <property type="match status" value="1"/>
</dbReference>
<dbReference type="InterPro" id="IPR006176">
    <property type="entry name" value="3-OHacyl-CoA_DH_NAD-bd"/>
</dbReference>
<dbReference type="PANTHER" id="PTHR48075:SF5">
    <property type="entry name" value="3-HYDROXYBUTYRYL-COA DEHYDROGENASE"/>
    <property type="match status" value="1"/>
</dbReference>
<dbReference type="RefSeq" id="XP_016494513.1">
    <property type="nucleotide sequence ID" value="XM_016639027.1"/>
</dbReference>
<proteinExistence type="predicted"/>
<dbReference type="OMA" id="YERIDSI"/>
<gene>
    <name evidence="2" type="primary">LOC107813729</name>
</gene>
<dbReference type="Gene3D" id="3.40.50.720">
    <property type="entry name" value="NAD(P)-binding Rossmann-like Domain"/>
    <property type="match status" value="1"/>
</dbReference>
<dbReference type="STRING" id="4097.A0A1S4C0A9"/>
<accession>A0A1S4C0A9</accession>
<feature type="domain" description="3-hydroxyacyl-CoA dehydrogenase NAD binding" evidence="1">
    <location>
        <begin position="7"/>
        <end position="75"/>
    </location>
</feature>
<feature type="non-terminal residue" evidence="2">
    <location>
        <position position="76"/>
    </location>
</feature>
<dbReference type="SMR" id="A0A1S4C0A9"/>
<organism evidence="2">
    <name type="scientific">Nicotiana tabacum</name>
    <name type="common">Common tobacco</name>
    <dbReference type="NCBI Taxonomy" id="4097"/>
    <lineage>
        <taxon>Eukaryota</taxon>
        <taxon>Viridiplantae</taxon>
        <taxon>Streptophyta</taxon>
        <taxon>Embryophyta</taxon>
        <taxon>Tracheophyta</taxon>
        <taxon>Spermatophyta</taxon>
        <taxon>Magnoliopsida</taxon>
        <taxon>eudicotyledons</taxon>
        <taxon>Gunneridae</taxon>
        <taxon>Pentapetalae</taxon>
        <taxon>asterids</taxon>
        <taxon>lamiids</taxon>
        <taxon>Solanales</taxon>
        <taxon>Solanaceae</taxon>
        <taxon>Nicotianoideae</taxon>
        <taxon>Nicotianeae</taxon>
        <taxon>Nicotiana</taxon>
    </lineage>
</organism>